<sequence length="352" mass="35580">MSQTTLKALRHGLLCLLLSAPAVSAQQWVLTPAQRQALGIELGPAKAAEGLPLDGLPARVMIAPDAAAVVTVPFAGVVAQVLVREGATVRHGEPLARLQSREAMSLAADLAAARSQQRVAAAQAARDRALLAEGIIPAARAQASAAQAEAAAARWRELETAAALAPPAAGAPGLYELRAPVDGRVIERTLLPGAAVEPLAKAFVIARGSQVLVELRVPARHAAALRPGLVVRLADGHQGRLVEAAGAVDPGSQSVPARAIFTDAPLLPGQQLAVTLWLPAPSGAVMVPTSALAEREGGNVVFVADNRGFSAVPVRILAQTVAGQSVVTGVQSGATVVVAGAGALSALPAAGH</sequence>
<dbReference type="InterPro" id="IPR006143">
    <property type="entry name" value="RND_pump_MFP"/>
</dbReference>
<evidence type="ECO:0000313" key="5">
    <source>
        <dbReference type="Proteomes" id="UP000270530"/>
    </source>
</evidence>
<proteinExistence type="inferred from homology"/>
<gene>
    <name evidence="4" type="ORF">ALSL_0391</name>
</gene>
<name>A0A2Z6E288_9GAMM</name>
<dbReference type="GO" id="GO:0016020">
    <property type="term" value="C:membrane"/>
    <property type="evidence" value="ECO:0007669"/>
    <property type="project" value="InterPro"/>
</dbReference>
<reference evidence="5" key="2">
    <citation type="submission" date="2018-06" db="EMBL/GenBank/DDBJ databases">
        <title>Genome sequence of Rhodanobacteraceae bacterium strain Dysh456.</title>
        <authorList>
            <person name="Fukui M."/>
        </authorList>
    </citation>
    <scope>NUCLEOTIDE SEQUENCE [LARGE SCALE GENOMIC DNA]</scope>
    <source>
        <strain evidence="5">Dysh456</strain>
    </source>
</reference>
<organism evidence="4 5">
    <name type="scientific">Aerosticca soli</name>
    <dbReference type="NCBI Taxonomy" id="2010829"/>
    <lineage>
        <taxon>Bacteria</taxon>
        <taxon>Pseudomonadati</taxon>
        <taxon>Pseudomonadota</taxon>
        <taxon>Gammaproteobacteria</taxon>
        <taxon>Lysobacterales</taxon>
        <taxon>Rhodanobacteraceae</taxon>
        <taxon>Aerosticca</taxon>
    </lineage>
</organism>
<dbReference type="PANTHER" id="PTHR30097:SF4">
    <property type="entry name" value="SLR6042 PROTEIN"/>
    <property type="match status" value="1"/>
</dbReference>
<dbReference type="SUPFAM" id="SSF111369">
    <property type="entry name" value="HlyD-like secretion proteins"/>
    <property type="match status" value="1"/>
</dbReference>
<keyword evidence="3" id="KW-0732">Signal</keyword>
<evidence type="ECO:0000256" key="2">
    <source>
        <dbReference type="ARBA" id="ARBA00022448"/>
    </source>
</evidence>
<reference evidence="5" key="1">
    <citation type="submission" date="2018-04" db="EMBL/GenBank/DDBJ databases">
        <authorList>
            <person name="Watanabe M."/>
            <person name="Kojima H."/>
        </authorList>
    </citation>
    <scope>NUCLEOTIDE SEQUENCE [LARGE SCALE GENOMIC DNA]</scope>
    <source>
        <strain evidence="5">Dysh456</strain>
    </source>
</reference>
<dbReference type="RefSeq" id="WP_126536131.1">
    <property type="nucleotide sequence ID" value="NZ_AP018560.1"/>
</dbReference>
<feature type="chain" id="PRO_5016328629" evidence="3">
    <location>
        <begin position="26"/>
        <end position="352"/>
    </location>
</feature>
<dbReference type="Gene3D" id="2.40.30.170">
    <property type="match status" value="1"/>
</dbReference>
<dbReference type="GO" id="GO:0046914">
    <property type="term" value="F:transition metal ion binding"/>
    <property type="evidence" value="ECO:0007669"/>
    <property type="project" value="TreeGrafter"/>
</dbReference>
<dbReference type="Gene3D" id="2.40.420.20">
    <property type="match status" value="1"/>
</dbReference>
<keyword evidence="2" id="KW-0813">Transport</keyword>
<dbReference type="EMBL" id="AP018560">
    <property type="protein sequence ID" value="BBD79062.1"/>
    <property type="molecule type" value="Genomic_DNA"/>
</dbReference>
<dbReference type="NCBIfam" id="TIGR01730">
    <property type="entry name" value="RND_mfp"/>
    <property type="match status" value="1"/>
</dbReference>
<keyword evidence="5" id="KW-1185">Reference proteome</keyword>
<dbReference type="Proteomes" id="UP000270530">
    <property type="component" value="Chromosome"/>
</dbReference>
<dbReference type="AlphaFoldDB" id="A0A2Z6E288"/>
<dbReference type="GO" id="GO:0060003">
    <property type="term" value="P:copper ion export"/>
    <property type="evidence" value="ECO:0007669"/>
    <property type="project" value="TreeGrafter"/>
</dbReference>
<dbReference type="Gene3D" id="2.40.50.100">
    <property type="match status" value="1"/>
</dbReference>
<dbReference type="KEGG" id="rbd:ALSL_0391"/>
<evidence type="ECO:0000313" key="4">
    <source>
        <dbReference type="EMBL" id="BBD79062.1"/>
    </source>
</evidence>
<dbReference type="PANTHER" id="PTHR30097">
    <property type="entry name" value="CATION EFFLUX SYSTEM PROTEIN CUSB"/>
    <property type="match status" value="1"/>
</dbReference>
<feature type="signal peptide" evidence="3">
    <location>
        <begin position="1"/>
        <end position="25"/>
    </location>
</feature>
<evidence type="ECO:0000256" key="1">
    <source>
        <dbReference type="ARBA" id="ARBA00009477"/>
    </source>
</evidence>
<dbReference type="InterPro" id="IPR051909">
    <property type="entry name" value="MFP_Cation_Efflux"/>
</dbReference>
<comment type="similarity">
    <text evidence="1">Belongs to the membrane fusion protein (MFP) (TC 8.A.1) family.</text>
</comment>
<protein>
    <submittedName>
        <fullName evidence="4">Probable Co/Zn/Cd efflux system membrane fusion protein</fullName>
    </submittedName>
</protein>
<dbReference type="GO" id="GO:0015679">
    <property type="term" value="P:plasma membrane copper ion transport"/>
    <property type="evidence" value="ECO:0007669"/>
    <property type="project" value="TreeGrafter"/>
</dbReference>
<dbReference type="GO" id="GO:0030288">
    <property type="term" value="C:outer membrane-bounded periplasmic space"/>
    <property type="evidence" value="ECO:0007669"/>
    <property type="project" value="TreeGrafter"/>
</dbReference>
<dbReference type="GO" id="GO:0022857">
    <property type="term" value="F:transmembrane transporter activity"/>
    <property type="evidence" value="ECO:0007669"/>
    <property type="project" value="InterPro"/>
</dbReference>
<dbReference type="OrthoDB" id="9806939at2"/>
<accession>A0A2Z6E288</accession>
<evidence type="ECO:0000256" key="3">
    <source>
        <dbReference type="SAM" id="SignalP"/>
    </source>
</evidence>
<dbReference type="Gene3D" id="1.10.287.470">
    <property type="entry name" value="Helix hairpin bin"/>
    <property type="match status" value="1"/>
</dbReference>